<dbReference type="EMBL" id="FCOX02000004">
    <property type="protein sequence ID" value="SAK53928.1"/>
    <property type="molecule type" value="Genomic_DNA"/>
</dbReference>
<dbReference type="AlphaFoldDB" id="A0A158A7Y9"/>
<proteinExistence type="inferred from homology"/>
<feature type="domain" description="MmgE/PrpD N-terminal" evidence="2">
    <location>
        <begin position="20"/>
        <end position="257"/>
    </location>
</feature>
<dbReference type="Pfam" id="PF19305">
    <property type="entry name" value="MmgE_PrpD_C"/>
    <property type="match status" value="1"/>
</dbReference>
<dbReference type="Pfam" id="PF03972">
    <property type="entry name" value="MmgE_PrpD_N"/>
    <property type="match status" value="1"/>
</dbReference>
<sequence>MNVESNHLCKADPDFAEIYANFSASLEFSDIPGSVVSAARLNVFDTLACSIAGFQAPGVQEVLSIVREWGGKPEAAVFWTDLRVPAPQAAWINGIMSHACDYDDTHDKAILHGGISVLPAALAAVGVADHKVSGKEFYAAVVSGLELICRLGVATRIGLIQAGFIYSALFSYFAAAATAARVLRLSPEETLNAIGIAYSQAAGTHQVTRDGALTKRMQPGFGARAALTAVTMARKGVTGAQRIFEGEDGLGRTYLQSSLDPDTLRQGLGQRWHLEDLAYKPYPCCRMNHCAIDAALQVRAQAGFDWTKVTEIRVMVNSQGNQAVGVPLETRRSPSTVVQAQFSICYNIACALVNGKVGLSDFTAESLSRSDVLSVAARVTPIVDEEFERKFGRNVTPARVEAVCNGKVFTAQVEEAKGGSLSPMSNQDLRRKLEDCLSFGGFETSRASSFEESIAALENSADVASDISSLIASVLGR</sequence>
<accession>A0A158A7Y9</accession>
<dbReference type="InterPro" id="IPR045336">
    <property type="entry name" value="MmgE_PrpD_N"/>
</dbReference>
<dbReference type="Gene3D" id="3.30.1330.120">
    <property type="entry name" value="2-methylcitrate dehydratase PrpD"/>
    <property type="match status" value="1"/>
</dbReference>
<gene>
    <name evidence="4" type="ORF">AWB78_01377</name>
</gene>
<comment type="similarity">
    <text evidence="1">Belongs to the PrpD family.</text>
</comment>
<evidence type="ECO:0000259" key="2">
    <source>
        <dbReference type="Pfam" id="PF03972"/>
    </source>
</evidence>
<dbReference type="PANTHER" id="PTHR16943:SF8">
    <property type="entry name" value="2-METHYLCITRATE DEHYDRATASE"/>
    <property type="match status" value="1"/>
</dbReference>
<feature type="domain" description="MmgE/PrpD C-terminal" evidence="3">
    <location>
        <begin position="282"/>
        <end position="454"/>
    </location>
</feature>
<dbReference type="InterPro" id="IPR042188">
    <property type="entry name" value="MmgE/PrpD_sf_2"/>
</dbReference>
<dbReference type="InterPro" id="IPR036148">
    <property type="entry name" value="MmgE/PrpD_sf"/>
</dbReference>
<dbReference type="InterPro" id="IPR042183">
    <property type="entry name" value="MmgE/PrpD_sf_1"/>
</dbReference>
<comment type="caution">
    <text evidence="4">The sequence shown here is derived from an EMBL/GenBank/DDBJ whole genome shotgun (WGS) entry which is preliminary data.</text>
</comment>
<organism evidence="4 5">
    <name type="scientific">Caballeronia calidae</name>
    <dbReference type="NCBI Taxonomy" id="1777139"/>
    <lineage>
        <taxon>Bacteria</taxon>
        <taxon>Pseudomonadati</taxon>
        <taxon>Pseudomonadota</taxon>
        <taxon>Betaproteobacteria</taxon>
        <taxon>Burkholderiales</taxon>
        <taxon>Burkholderiaceae</taxon>
        <taxon>Caballeronia</taxon>
    </lineage>
</organism>
<dbReference type="InterPro" id="IPR005656">
    <property type="entry name" value="MmgE_PrpD"/>
</dbReference>
<evidence type="ECO:0000256" key="1">
    <source>
        <dbReference type="ARBA" id="ARBA00006174"/>
    </source>
</evidence>
<dbReference type="Gene3D" id="1.10.4100.10">
    <property type="entry name" value="2-methylcitrate dehydratase PrpD"/>
    <property type="match status" value="1"/>
</dbReference>
<name>A0A158A7Y9_9BURK</name>
<dbReference type="Proteomes" id="UP000071859">
    <property type="component" value="Unassembled WGS sequence"/>
</dbReference>
<reference evidence="4" key="1">
    <citation type="submission" date="2016-01" db="EMBL/GenBank/DDBJ databases">
        <authorList>
            <person name="Peeters C."/>
        </authorList>
    </citation>
    <scope>NUCLEOTIDE SEQUENCE</scope>
    <source>
        <strain evidence="4">LMG 29321</strain>
    </source>
</reference>
<evidence type="ECO:0000259" key="3">
    <source>
        <dbReference type="Pfam" id="PF19305"/>
    </source>
</evidence>
<dbReference type="PANTHER" id="PTHR16943">
    <property type="entry name" value="2-METHYLCITRATE DEHYDRATASE-RELATED"/>
    <property type="match status" value="1"/>
</dbReference>
<keyword evidence="5" id="KW-1185">Reference proteome</keyword>
<dbReference type="OrthoDB" id="9797528at2"/>
<dbReference type="GO" id="GO:0016829">
    <property type="term" value="F:lyase activity"/>
    <property type="evidence" value="ECO:0007669"/>
    <property type="project" value="InterPro"/>
</dbReference>
<evidence type="ECO:0000313" key="4">
    <source>
        <dbReference type="EMBL" id="SAK53928.1"/>
    </source>
</evidence>
<evidence type="ECO:0000313" key="5">
    <source>
        <dbReference type="Proteomes" id="UP000071859"/>
    </source>
</evidence>
<dbReference type="SUPFAM" id="SSF103378">
    <property type="entry name" value="2-methylcitrate dehydratase PrpD"/>
    <property type="match status" value="1"/>
</dbReference>
<dbReference type="InterPro" id="IPR045337">
    <property type="entry name" value="MmgE_PrpD_C"/>
</dbReference>
<protein>
    <submittedName>
        <fullName evidence="4">MmgE/PrpD family protein</fullName>
    </submittedName>
</protein>
<dbReference type="RefSeq" id="WP_062603431.1">
    <property type="nucleotide sequence ID" value="NZ_FCOX02000004.1"/>
</dbReference>